<sequence>MRVVVFGGGGVLGRLVVGELQRGAHDVVVASLSTGVDAVTGAGVLPAVRGADAVVDATNVQTASGGRAVAGFGAIARHLTGAVLSAAVPHLVAVTMYGVHGEAMQRRNGYYRGKAEQERVLADSAAPVTLVRTPQWFELAETFLTGRVGPVALVPRMRSRPIAAAEAARELADAVEDGFRGGEERRLAGPAEHDLADLAKRIAARRGAPRVVVAFRVPGAGRLFEAGELLPPADVPGTGPTFDEWLERRA</sequence>
<dbReference type="Proteomes" id="UP001597347">
    <property type="component" value="Unassembled WGS sequence"/>
</dbReference>
<dbReference type="Gene3D" id="3.40.50.720">
    <property type="entry name" value="NAD(P)-binding Rossmann-like Domain"/>
    <property type="match status" value="1"/>
</dbReference>
<name>A0ABW4LD15_9MICO</name>
<dbReference type="InterPro" id="IPR036291">
    <property type="entry name" value="NAD(P)-bd_dom_sf"/>
</dbReference>
<keyword evidence="2" id="KW-1185">Reference proteome</keyword>
<evidence type="ECO:0000313" key="1">
    <source>
        <dbReference type="EMBL" id="MFD1720688.1"/>
    </source>
</evidence>
<dbReference type="EMBL" id="JBHUEA010000004">
    <property type="protein sequence ID" value="MFD1720688.1"/>
    <property type="molecule type" value="Genomic_DNA"/>
</dbReference>
<evidence type="ECO:0008006" key="3">
    <source>
        <dbReference type="Google" id="ProtNLM"/>
    </source>
</evidence>
<protein>
    <recommendedName>
        <fullName evidence="3">NmrA family transcriptional regulator</fullName>
    </recommendedName>
</protein>
<organism evidence="1 2">
    <name type="scientific">Amnibacterium endophyticum</name>
    <dbReference type="NCBI Taxonomy" id="2109337"/>
    <lineage>
        <taxon>Bacteria</taxon>
        <taxon>Bacillati</taxon>
        <taxon>Actinomycetota</taxon>
        <taxon>Actinomycetes</taxon>
        <taxon>Micrococcales</taxon>
        <taxon>Microbacteriaceae</taxon>
        <taxon>Amnibacterium</taxon>
    </lineage>
</organism>
<reference evidence="2" key="1">
    <citation type="journal article" date="2019" name="Int. J. Syst. Evol. Microbiol.">
        <title>The Global Catalogue of Microorganisms (GCM) 10K type strain sequencing project: providing services to taxonomists for standard genome sequencing and annotation.</title>
        <authorList>
            <consortium name="The Broad Institute Genomics Platform"/>
            <consortium name="The Broad Institute Genome Sequencing Center for Infectious Disease"/>
            <person name="Wu L."/>
            <person name="Ma J."/>
        </authorList>
    </citation>
    <scope>NUCLEOTIDE SEQUENCE [LARGE SCALE GENOMIC DNA]</scope>
    <source>
        <strain evidence="2">CGMCC 1.12471</strain>
    </source>
</reference>
<dbReference type="RefSeq" id="WP_377932253.1">
    <property type="nucleotide sequence ID" value="NZ_JBHUEA010000004.1"/>
</dbReference>
<proteinExistence type="predicted"/>
<gene>
    <name evidence="1" type="ORF">ACFSBI_03935</name>
</gene>
<evidence type="ECO:0000313" key="2">
    <source>
        <dbReference type="Proteomes" id="UP001597347"/>
    </source>
</evidence>
<comment type="caution">
    <text evidence="1">The sequence shown here is derived from an EMBL/GenBank/DDBJ whole genome shotgun (WGS) entry which is preliminary data.</text>
</comment>
<accession>A0ABW4LD15</accession>
<dbReference type="SUPFAM" id="SSF51735">
    <property type="entry name" value="NAD(P)-binding Rossmann-fold domains"/>
    <property type="match status" value="1"/>
</dbReference>